<dbReference type="AlphaFoldDB" id="A0A1I2HL92"/>
<gene>
    <name evidence="2" type="ORF">SAMN02745121_08073</name>
</gene>
<feature type="region of interest" description="Disordered" evidence="1">
    <location>
        <begin position="33"/>
        <end position="60"/>
    </location>
</feature>
<keyword evidence="3" id="KW-1185">Reference proteome</keyword>
<accession>A0A1I2HL92</accession>
<evidence type="ECO:0000313" key="3">
    <source>
        <dbReference type="Proteomes" id="UP000199400"/>
    </source>
</evidence>
<dbReference type="EMBL" id="FOMX01000045">
    <property type="protein sequence ID" value="SFF31085.1"/>
    <property type="molecule type" value="Genomic_DNA"/>
</dbReference>
<dbReference type="Proteomes" id="UP000199400">
    <property type="component" value="Unassembled WGS sequence"/>
</dbReference>
<evidence type="ECO:0000256" key="1">
    <source>
        <dbReference type="SAM" id="MobiDB-lite"/>
    </source>
</evidence>
<evidence type="ECO:0000313" key="2">
    <source>
        <dbReference type="EMBL" id="SFF31085.1"/>
    </source>
</evidence>
<dbReference type="STRING" id="54.SAMN02745121_08073"/>
<organism evidence="2 3">
    <name type="scientific">Nannocystis exedens</name>
    <dbReference type="NCBI Taxonomy" id="54"/>
    <lineage>
        <taxon>Bacteria</taxon>
        <taxon>Pseudomonadati</taxon>
        <taxon>Myxococcota</taxon>
        <taxon>Polyangia</taxon>
        <taxon>Nannocystales</taxon>
        <taxon>Nannocystaceae</taxon>
        <taxon>Nannocystis</taxon>
    </lineage>
</organism>
<reference evidence="3" key="1">
    <citation type="submission" date="2016-10" db="EMBL/GenBank/DDBJ databases">
        <authorList>
            <person name="Varghese N."/>
            <person name="Submissions S."/>
        </authorList>
    </citation>
    <scope>NUCLEOTIDE SEQUENCE [LARGE SCALE GENOMIC DNA]</scope>
    <source>
        <strain evidence="3">ATCC 25963</strain>
    </source>
</reference>
<proteinExistence type="predicted"/>
<protein>
    <submittedName>
        <fullName evidence="2">Uncharacterized protein</fullName>
    </submittedName>
</protein>
<sequence length="60" mass="6502">MSGGFCPGKGPDQFFKMRLLLQCHCICVTVERGETPPRGELPLSEDPSPEMRAEPAPVSA</sequence>
<name>A0A1I2HL92_9BACT</name>